<keyword evidence="1" id="KW-1133">Transmembrane helix</keyword>
<reference evidence="2 3" key="1">
    <citation type="submission" date="2017-04" db="EMBL/GenBank/DDBJ databases">
        <title>Genome Sequence of Marinobacter salarius strain SMR5 Isolated from a culture of the Diatom Skeletonema marinoi.</title>
        <authorList>
            <person name="Topel M."/>
            <person name="Pinder M.I.M."/>
            <person name="Johansson O.N."/>
            <person name="Kourtchenko O."/>
            <person name="Godhe A."/>
            <person name="Clarke A.K."/>
        </authorList>
    </citation>
    <scope>NUCLEOTIDE SEQUENCE [LARGE SCALE GENOMIC DNA]</scope>
    <source>
        <strain evidence="2 3">SMR5</strain>
    </source>
</reference>
<evidence type="ECO:0000256" key="1">
    <source>
        <dbReference type="SAM" id="Phobius"/>
    </source>
</evidence>
<sequence>MALNLPAYRPARNTQILRYLAFAGMILIAPLFFVGGPGWSDGPLFKSAWNLGHILFFALLTLAIQPWRIWTGWTLWGISTLAVLLLGTGIELLQHGTSRQMDWQDILRNQVGVWTILALRPRASLTRKSRPVVWPLRLTVAALLAAEIGATARVAIQQYHVSQLLPALYDFRQPDPSPFWDGVIAPVTDHAIDAHKRALRISLSTAQYSGVSLHNLPEDWRDYDRLVIDLYNPQDHPLPMILRINDMEHDLGDNNYNDRFNTRLPLIPGPNQFKMDLDRIKAAPESRSMNMQAIRRLILFAVALPEPKTLYLRDIRLE</sequence>
<gene>
    <name evidence="2" type="ORF">MARSALSMR5_01232</name>
</gene>
<feature type="transmembrane region" description="Helical" evidence="1">
    <location>
        <begin position="48"/>
        <end position="67"/>
    </location>
</feature>
<protein>
    <submittedName>
        <fullName evidence="2">Succinyl-CoA synthetase subunit beta</fullName>
    </submittedName>
</protein>
<accession>A0A1W6K7C0</accession>
<evidence type="ECO:0000313" key="2">
    <source>
        <dbReference type="EMBL" id="ARM83324.1"/>
    </source>
</evidence>
<dbReference type="RefSeq" id="WP_085679657.1">
    <property type="nucleotide sequence ID" value="NZ_CP020931.1"/>
</dbReference>
<evidence type="ECO:0000313" key="3">
    <source>
        <dbReference type="Proteomes" id="UP000193100"/>
    </source>
</evidence>
<dbReference type="AlphaFoldDB" id="A0A1W6K7C0"/>
<dbReference type="Proteomes" id="UP000193100">
    <property type="component" value="Chromosome"/>
</dbReference>
<proteinExistence type="predicted"/>
<keyword evidence="1" id="KW-0472">Membrane</keyword>
<organism evidence="2 3">
    <name type="scientific">Marinobacter salarius</name>
    <dbReference type="NCBI Taxonomy" id="1420917"/>
    <lineage>
        <taxon>Bacteria</taxon>
        <taxon>Pseudomonadati</taxon>
        <taxon>Pseudomonadota</taxon>
        <taxon>Gammaproteobacteria</taxon>
        <taxon>Pseudomonadales</taxon>
        <taxon>Marinobacteraceae</taxon>
        <taxon>Marinobacter</taxon>
    </lineage>
</organism>
<name>A0A1W6K7C0_9GAMM</name>
<feature type="transmembrane region" description="Helical" evidence="1">
    <location>
        <begin position="16"/>
        <end position="36"/>
    </location>
</feature>
<dbReference type="EMBL" id="CP020931">
    <property type="protein sequence ID" value="ARM83324.1"/>
    <property type="molecule type" value="Genomic_DNA"/>
</dbReference>
<feature type="transmembrane region" description="Helical" evidence="1">
    <location>
        <begin position="73"/>
        <end position="93"/>
    </location>
</feature>
<dbReference type="Gene3D" id="2.60.120.430">
    <property type="entry name" value="Galactose-binding lectin"/>
    <property type="match status" value="1"/>
</dbReference>
<keyword evidence="1" id="KW-0812">Transmembrane</keyword>
<dbReference type="GeneID" id="77255202"/>